<evidence type="ECO:0000256" key="1">
    <source>
        <dbReference type="ARBA" id="ARBA00023015"/>
    </source>
</evidence>
<protein>
    <submittedName>
        <fullName evidence="6">Transcriptional regulator</fullName>
    </submittedName>
</protein>
<organism evidence="6 7">
    <name type="scientific">Streptomyces globisporus C-1027</name>
    <dbReference type="NCBI Taxonomy" id="1172567"/>
    <lineage>
        <taxon>Bacteria</taxon>
        <taxon>Bacillati</taxon>
        <taxon>Actinomycetota</taxon>
        <taxon>Actinomycetes</taxon>
        <taxon>Kitasatosporales</taxon>
        <taxon>Streptomycetaceae</taxon>
        <taxon>Streptomyces</taxon>
    </lineage>
</organism>
<keyword evidence="1" id="KW-0805">Transcription regulation</keyword>
<dbReference type="GeneID" id="27782451"/>
<dbReference type="GO" id="GO:0045892">
    <property type="term" value="P:negative regulation of DNA-templated transcription"/>
    <property type="evidence" value="ECO:0007669"/>
    <property type="project" value="InterPro"/>
</dbReference>
<dbReference type="PANTHER" id="PTHR30055:SF151">
    <property type="entry name" value="TRANSCRIPTIONAL REGULATORY PROTEIN"/>
    <property type="match status" value="1"/>
</dbReference>
<proteinExistence type="predicted"/>
<dbReference type="RefSeq" id="WP_010057690.1">
    <property type="nucleotide sequence ID" value="NZ_CP013738.1"/>
</dbReference>
<gene>
    <name evidence="6" type="ORF">WQO_08950</name>
</gene>
<feature type="domain" description="HTH tetR-type" evidence="5">
    <location>
        <begin position="8"/>
        <end position="66"/>
    </location>
</feature>
<dbReference type="KEGG" id="sgb:WQO_08950"/>
<dbReference type="InterPro" id="IPR004111">
    <property type="entry name" value="Repressor_TetR_C"/>
</dbReference>
<evidence type="ECO:0000259" key="5">
    <source>
        <dbReference type="PROSITE" id="PS50977"/>
    </source>
</evidence>
<dbReference type="GO" id="GO:0000976">
    <property type="term" value="F:transcription cis-regulatory region binding"/>
    <property type="evidence" value="ECO:0007669"/>
    <property type="project" value="TreeGrafter"/>
</dbReference>
<evidence type="ECO:0000256" key="3">
    <source>
        <dbReference type="ARBA" id="ARBA00023163"/>
    </source>
</evidence>
<dbReference type="InterPro" id="IPR050109">
    <property type="entry name" value="HTH-type_TetR-like_transc_reg"/>
</dbReference>
<evidence type="ECO:0000256" key="4">
    <source>
        <dbReference type="PROSITE-ProRule" id="PRU00335"/>
    </source>
</evidence>
<keyword evidence="2 4" id="KW-0238">DNA-binding</keyword>
<feature type="DNA-binding region" description="H-T-H motif" evidence="4">
    <location>
        <begin position="29"/>
        <end position="48"/>
    </location>
</feature>
<keyword evidence="3" id="KW-0804">Transcription</keyword>
<dbReference type="SUPFAM" id="SSF46689">
    <property type="entry name" value="Homeodomain-like"/>
    <property type="match status" value="1"/>
</dbReference>
<dbReference type="GO" id="GO:0003700">
    <property type="term" value="F:DNA-binding transcription factor activity"/>
    <property type="evidence" value="ECO:0007669"/>
    <property type="project" value="TreeGrafter"/>
</dbReference>
<dbReference type="Pfam" id="PF02909">
    <property type="entry name" value="TetR_C_1"/>
    <property type="match status" value="1"/>
</dbReference>
<dbReference type="InterPro" id="IPR036271">
    <property type="entry name" value="Tet_transcr_reg_TetR-rel_C_sf"/>
</dbReference>
<evidence type="ECO:0000256" key="2">
    <source>
        <dbReference type="ARBA" id="ARBA00023125"/>
    </source>
</evidence>
<accession>A0A0U3LS26</accession>
<dbReference type="Gene3D" id="1.10.357.10">
    <property type="entry name" value="Tetracycline Repressor, domain 2"/>
    <property type="match status" value="1"/>
</dbReference>
<dbReference type="Proteomes" id="UP000064183">
    <property type="component" value="Chromosome"/>
</dbReference>
<dbReference type="InterPro" id="IPR009057">
    <property type="entry name" value="Homeodomain-like_sf"/>
</dbReference>
<dbReference type="PROSITE" id="PS50977">
    <property type="entry name" value="HTH_TETR_2"/>
    <property type="match status" value="1"/>
</dbReference>
<sequence length="218" mass="23231">MGRPRTPLLDRERIGATALELLDEQGEFSVPQVARRLGVQTGSVYHHVDGRAGVIELVRERVSASIDTATLDLHPWDTALTAWARSYRAAFAAHPHAIPLLMTSPVRAPKVLAQYEQAVRLLLDVGFPVERVMTVITALENLVLGSALDLAAPETMWELPADSPGTENLAEALAAIGPGRADAAFELALGAFMEHCRTHLGPPAADSDPPAPSSPSGV</sequence>
<dbReference type="AlphaFoldDB" id="A0A0U3LS26"/>
<dbReference type="STRING" id="1172567.WQO_08950"/>
<evidence type="ECO:0000313" key="7">
    <source>
        <dbReference type="Proteomes" id="UP000064183"/>
    </source>
</evidence>
<name>A0A0U3LS26_STRGL</name>
<dbReference type="InterPro" id="IPR001647">
    <property type="entry name" value="HTH_TetR"/>
</dbReference>
<evidence type="ECO:0000313" key="6">
    <source>
        <dbReference type="EMBL" id="ALU93474.1"/>
    </source>
</evidence>
<dbReference type="EMBL" id="CP013738">
    <property type="protein sequence ID" value="ALU93474.1"/>
    <property type="molecule type" value="Genomic_DNA"/>
</dbReference>
<reference evidence="6 7" key="1">
    <citation type="journal article" date="2012" name="J. Bacteriol.">
        <title>Draft genome sequence of Streptomyces globisporus C-1027, which produces an antitumor antibiotic consisting of a nine-membered enediyne with a chromoprotein.</title>
        <authorList>
            <person name="Wang L."/>
            <person name="Wang S."/>
            <person name="He Q."/>
            <person name="Yu T."/>
            <person name="Li Q."/>
            <person name="Hong B."/>
        </authorList>
    </citation>
    <scope>NUCLEOTIDE SEQUENCE [LARGE SCALE GENOMIC DNA]</scope>
    <source>
        <strain evidence="6 7">C-1027</strain>
    </source>
</reference>
<dbReference type="SUPFAM" id="SSF48498">
    <property type="entry name" value="Tetracyclin repressor-like, C-terminal domain"/>
    <property type="match status" value="1"/>
</dbReference>
<dbReference type="PANTHER" id="PTHR30055">
    <property type="entry name" value="HTH-TYPE TRANSCRIPTIONAL REGULATOR RUTR"/>
    <property type="match status" value="1"/>
</dbReference>